<dbReference type="AlphaFoldDB" id="A0A9D4LAF8"/>
<feature type="region of interest" description="Disordered" evidence="1">
    <location>
        <begin position="85"/>
        <end position="110"/>
    </location>
</feature>
<feature type="compositionally biased region" description="Polar residues" evidence="1">
    <location>
        <begin position="85"/>
        <end position="108"/>
    </location>
</feature>
<evidence type="ECO:0000313" key="2">
    <source>
        <dbReference type="EMBL" id="KAH3854259.1"/>
    </source>
</evidence>
<evidence type="ECO:0000256" key="1">
    <source>
        <dbReference type="SAM" id="MobiDB-lite"/>
    </source>
</evidence>
<name>A0A9D4LAF8_DREPO</name>
<organism evidence="2 3">
    <name type="scientific">Dreissena polymorpha</name>
    <name type="common">Zebra mussel</name>
    <name type="synonym">Mytilus polymorpha</name>
    <dbReference type="NCBI Taxonomy" id="45954"/>
    <lineage>
        <taxon>Eukaryota</taxon>
        <taxon>Metazoa</taxon>
        <taxon>Spiralia</taxon>
        <taxon>Lophotrochozoa</taxon>
        <taxon>Mollusca</taxon>
        <taxon>Bivalvia</taxon>
        <taxon>Autobranchia</taxon>
        <taxon>Heteroconchia</taxon>
        <taxon>Euheterodonta</taxon>
        <taxon>Imparidentia</taxon>
        <taxon>Neoheterodontei</taxon>
        <taxon>Myida</taxon>
        <taxon>Dreissenoidea</taxon>
        <taxon>Dreissenidae</taxon>
        <taxon>Dreissena</taxon>
    </lineage>
</organism>
<dbReference type="Proteomes" id="UP000828390">
    <property type="component" value="Unassembled WGS sequence"/>
</dbReference>
<dbReference type="EMBL" id="JAIWYP010000003">
    <property type="protein sequence ID" value="KAH3854259.1"/>
    <property type="molecule type" value="Genomic_DNA"/>
</dbReference>
<gene>
    <name evidence="2" type="ORF">DPMN_096797</name>
</gene>
<evidence type="ECO:0000313" key="3">
    <source>
        <dbReference type="Proteomes" id="UP000828390"/>
    </source>
</evidence>
<proteinExistence type="predicted"/>
<comment type="caution">
    <text evidence="2">The sequence shown here is derived from an EMBL/GenBank/DDBJ whole genome shotgun (WGS) entry which is preliminary data.</text>
</comment>
<accession>A0A9D4LAF8</accession>
<reference evidence="2" key="1">
    <citation type="journal article" date="2019" name="bioRxiv">
        <title>The Genome of the Zebra Mussel, Dreissena polymorpha: A Resource for Invasive Species Research.</title>
        <authorList>
            <person name="McCartney M.A."/>
            <person name="Auch B."/>
            <person name="Kono T."/>
            <person name="Mallez S."/>
            <person name="Zhang Y."/>
            <person name="Obille A."/>
            <person name="Becker A."/>
            <person name="Abrahante J.E."/>
            <person name="Garbe J."/>
            <person name="Badalamenti J.P."/>
            <person name="Herman A."/>
            <person name="Mangelson H."/>
            <person name="Liachko I."/>
            <person name="Sullivan S."/>
            <person name="Sone E.D."/>
            <person name="Koren S."/>
            <person name="Silverstein K.A.T."/>
            <person name="Beckman K.B."/>
            <person name="Gohl D.M."/>
        </authorList>
    </citation>
    <scope>NUCLEOTIDE SEQUENCE</scope>
    <source>
        <strain evidence="2">Duluth1</strain>
        <tissue evidence="2">Whole animal</tissue>
    </source>
</reference>
<reference evidence="2" key="2">
    <citation type="submission" date="2020-11" db="EMBL/GenBank/DDBJ databases">
        <authorList>
            <person name="McCartney M.A."/>
            <person name="Auch B."/>
            <person name="Kono T."/>
            <person name="Mallez S."/>
            <person name="Becker A."/>
            <person name="Gohl D.M."/>
            <person name="Silverstein K.A.T."/>
            <person name="Koren S."/>
            <person name="Bechman K.B."/>
            <person name="Herman A."/>
            <person name="Abrahante J.E."/>
            <person name="Garbe J."/>
        </authorList>
    </citation>
    <scope>NUCLEOTIDE SEQUENCE</scope>
    <source>
        <strain evidence="2">Duluth1</strain>
        <tissue evidence="2">Whole animal</tissue>
    </source>
</reference>
<sequence length="124" mass="14279">MVVIAGRPSYEVQTWCLERIFEIKWQECIPHSDKLLRAGILSMYAPLTKRNHRWIFHVRQIEMDAFQRTSCMTNLKLARDPLVTLPSSTRMPERGTSNPASSQQTPGDTCQGLYRLATDTTHMN</sequence>
<protein>
    <submittedName>
        <fullName evidence="2">Uncharacterized protein</fullName>
    </submittedName>
</protein>
<keyword evidence="3" id="KW-1185">Reference proteome</keyword>